<evidence type="ECO:0000256" key="2">
    <source>
        <dbReference type="ARBA" id="ARBA00004123"/>
    </source>
</evidence>
<feature type="region of interest" description="Disordered" evidence="20">
    <location>
        <begin position="81"/>
        <end position="164"/>
    </location>
</feature>
<comment type="catalytic activity">
    <reaction evidence="1">
        <text>Thiol-dependent hydrolysis of ester, thioester, amide, peptide and isopeptide bonds formed by the C-terminal Gly of ubiquitin (a 76-residue protein attached to proteins as an intracellular targeting signal).</text>
        <dbReference type="EC" id="3.4.19.12"/>
    </reaction>
</comment>
<evidence type="ECO:0000256" key="7">
    <source>
        <dbReference type="ARBA" id="ARBA00021993"/>
    </source>
</evidence>
<evidence type="ECO:0000256" key="5">
    <source>
        <dbReference type="ARBA" id="ARBA00011274"/>
    </source>
</evidence>
<dbReference type="SMART" id="SM00355">
    <property type="entry name" value="ZnF_C2H2"/>
    <property type="match status" value="5"/>
</dbReference>
<dbReference type="PANTHER" id="PTHR48153:SF4">
    <property type="entry name" value="UBIQUITIN CARBOXYL-TERMINAL HYDROLASE MUG105"/>
    <property type="match status" value="1"/>
</dbReference>
<keyword evidence="10" id="KW-0677">Repeat</keyword>
<feature type="compositionally biased region" description="Polar residues" evidence="20">
    <location>
        <begin position="146"/>
        <end position="164"/>
    </location>
</feature>
<dbReference type="PANTHER" id="PTHR48153">
    <property type="entry name" value="UFM1-SPECIFIC PROTEASE 2"/>
    <property type="match status" value="1"/>
</dbReference>
<dbReference type="Proteomes" id="UP000828390">
    <property type="component" value="Unassembled WGS sequence"/>
</dbReference>
<evidence type="ECO:0000256" key="11">
    <source>
        <dbReference type="ARBA" id="ARBA00022771"/>
    </source>
</evidence>
<name>A0A9D4HZ64_DREPO</name>
<dbReference type="InterPro" id="IPR012462">
    <property type="entry name" value="UFSP1/2_DUB_cat"/>
</dbReference>
<keyword evidence="14" id="KW-0007">Acetylation</keyword>
<keyword evidence="13" id="KW-0862">Zinc</keyword>
<dbReference type="GO" id="GO:0005737">
    <property type="term" value="C:cytoplasm"/>
    <property type="evidence" value="ECO:0007669"/>
    <property type="project" value="UniProtKB-SubCell"/>
</dbReference>
<dbReference type="GO" id="GO:0004843">
    <property type="term" value="F:cysteine-type deubiquitinase activity"/>
    <property type="evidence" value="ECO:0007669"/>
    <property type="project" value="UniProtKB-EC"/>
</dbReference>
<comment type="caution">
    <text evidence="22">The sequence shown here is derived from an EMBL/GenBank/DDBJ whole genome shotgun (WGS) entry which is preliminary data.</text>
</comment>
<keyword evidence="8" id="KW-0963">Cytoplasm</keyword>
<dbReference type="PROSITE" id="PS50157">
    <property type="entry name" value="ZINC_FINGER_C2H2_2"/>
    <property type="match status" value="2"/>
</dbReference>
<evidence type="ECO:0000256" key="1">
    <source>
        <dbReference type="ARBA" id="ARBA00000707"/>
    </source>
</evidence>
<comment type="subcellular location">
    <subcellularLocation>
        <location evidence="3">Cytoplasm</location>
    </subcellularLocation>
    <subcellularLocation>
        <location evidence="2">Nucleus</location>
    </subcellularLocation>
</comment>
<keyword evidence="9" id="KW-0479">Metal-binding</keyword>
<comment type="subunit">
    <text evidence="5">Interacts with RPA1 and RPA2.</text>
</comment>
<comment type="similarity">
    <text evidence="4">Belongs to the peptidase C78 family. ZUFSP subfamily.</text>
</comment>
<evidence type="ECO:0000256" key="20">
    <source>
        <dbReference type="SAM" id="MobiDB-lite"/>
    </source>
</evidence>
<dbReference type="AlphaFoldDB" id="A0A9D4HZ64"/>
<dbReference type="InterPro" id="IPR013087">
    <property type="entry name" value="Znf_C2H2_type"/>
</dbReference>
<accession>A0A9D4HZ64</accession>
<evidence type="ECO:0000313" key="23">
    <source>
        <dbReference type="Proteomes" id="UP000828390"/>
    </source>
</evidence>
<organism evidence="22 23">
    <name type="scientific">Dreissena polymorpha</name>
    <name type="common">Zebra mussel</name>
    <name type="synonym">Mytilus polymorpha</name>
    <dbReference type="NCBI Taxonomy" id="45954"/>
    <lineage>
        <taxon>Eukaryota</taxon>
        <taxon>Metazoa</taxon>
        <taxon>Spiralia</taxon>
        <taxon>Lophotrochozoa</taxon>
        <taxon>Mollusca</taxon>
        <taxon>Bivalvia</taxon>
        <taxon>Autobranchia</taxon>
        <taxon>Heteroconchia</taxon>
        <taxon>Euheterodonta</taxon>
        <taxon>Imparidentia</taxon>
        <taxon>Neoheterodontei</taxon>
        <taxon>Myida</taxon>
        <taxon>Dreissenoidea</taxon>
        <taxon>Dreissenidae</taxon>
        <taxon>Dreissena</taxon>
    </lineage>
</organism>
<evidence type="ECO:0000256" key="14">
    <source>
        <dbReference type="ARBA" id="ARBA00022990"/>
    </source>
</evidence>
<dbReference type="FunFam" id="3.90.70.130:FF:000002">
    <property type="entry name" value="Zinc finger containing ubiquitin peptidase 1"/>
    <property type="match status" value="1"/>
</dbReference>
<feature type="domain" description="C2H2-type" evidence="21">
    <location>
        <begin position="336"/>
        <end position="360"/>
    </location>
</feature>
<feature type="compositionally biased region" description="Basic and acidic residues" evidence="20">
    <location>
        <begin position="81"/>
        <end position="119"/>
    </location>
</feature>
<evidence type="ECO:0000256" key="19">
    <source>
        <dbReference type="PROSITE-ProRule" id="PRU00042"/>
    </source>
</evidence>
<dbReference type="EC" id="3.4.19.12" evidence="6"/>
<evidence type="ECO:0000256" key="4">
    <source>
        <dbReference type="ARBA" id="ARBA00010469"/>
    </source>
</evidence>
<dbReference type="PROSITE" id="PS00028">
    <property type="entry name" value="ZINC_FINGER_C2H2_1"/>
    <property type="match status" value="2"/>
</dbReference>
<proteinExistence type="inferred from homology"/>
<evidence type="ECO:0000256" key="10">
    <source>
        <dbReference type="ARBA" id="ARBA00022737"/>
    </source>
</evidence>
<protein>
    <recommendedName>
        <fullName evidence="7">Zinc finger-containing ubiquitin peptidase 1</fullName>
        <ecNumber evidence="6">3.4.19.12</ecNumber>
    </recommendedName>
    <alternativeName>
        <fullName evidence="17">Lys-63-specific deubiquitinase ZUFSP</fullName>
    </alternativeName>
    <alternativeName>
        <fullName evidence="16">Zinc finger with UFM1-specific peptidase domain protein</fullName>
    </alternativeName>
</protein>
<evidence type="ECO:0000256" key="12">
    <source>
        <dbReference type="ARBA" id="ARBA00022801"/>
    </source>
</evidence>
<dbReference type="Gene3D" id="3.30.160.60">
    <property type="entry name" value="Classic Zinc Finger"/>
    <property type="match status" value="2"/>
</dbReference>
<keyword evidence="11 19" id="KW-0863">Zinc-finger</keyword>
<evidence type="ECO:0000256" key="9">
    <source>
        <dbReference type="ARBA" id="ARBA00022723"/>
    </source>
</evidence>
<dbReference type="OrthoDB" id="288987at2759"/>
<gene>
    <name evidence="22" type="ORF">DPMN_044927</name>
</gene>
<dbReference type="Gene3D" id="3.90.70.130">
    <property type="match status" value="1"/>
</dbReference>
<evidence type="ECO:0000313" key="22">
    <source>
        <dbReference type="EMBL" id="KAH3738294.1"/>
    </source>
</evidence>
<dbReference type="GO" id="GO:0008270">
    <property type="term" value="F:zinc ion binding"/>
    <property type="evidence" value="ECO:0007669"/>
    <property type="project" value="UniProtKB-KW"/>
</dbReference>
<keyword evidence="23" id="KW-1185">Reference proteome</keyword>
<dbReference type="GO" id="GO:0005634">
    <property type="term" value="C:nucleus"/>
    <property type="evidence" value="ECO:0007669"/>
    <property type="project" value="UniProtKB-SubCell"/>
</dbReference>
<keyword evidence="12" id="KW-0378">Hydrolase</keyword>
<feature type="compositionally biased region" description="Polar residues" evidence="20">
    <location>
        <begin position="317"/>
        <end position="326"/>
    </location>
</feature>
<keyword evidence="15" id="KW-0539">Nucleus</keyword>
<dbReference type="Pfam" id="PF07910">
    <property type="entry name" value="Peptidase_C78"/>
    <property type="match status" value="1"/>
</dbReference>
<evidence type="ECO:0000256" key="15">
    <source>
        <dbReference type="ARBA" id="ARBA00023242"/>
    </source>
</evidence>
<comment type="function">
    <text evidence="18">Deubiquitinase with endodeubiquitinase activity that specifically interacts with and cleaves 'Lys-63'-linked long polyubiquitin chains. Shows only weak activity against 'Lys-11' and 'Lys-48'-linked chains. Plays an important role in genome stability pathways, functioning to prevent spontaneous DNA damage and also promote cellular survival in response to exogenous DNA damage. Modulates the ubiquitination status of replication protein A (RPA) complex proteins in response to replication stress.</text>
</comment>
<evidence type="ECO:0000256" key="17">
    <source>
        <dbReference type="ARBA" id="ARBA00031481"/>
    </source>
</evidence>
<evidence type="ECO:0000256" key="3">
    <source>
        <dbReference type="ARBA" id="ARBA00004496"/>
    </source>
</evidence>
<reference evidence="22" key="1">
    <citation type="journal article" date="2019" name="bioRxiv">
        <title>The Genome of the Zebra Mussel, Dreissena polymorpha: A Resource for Invasive Species Research.</title>
        <authorList>
            <person name="McCartney M.A."/>
            <person name="Auch B."/>
            <person name="Kono T."/>
            <person name="Mallez S."/>
            <person name="Zhang Y."/>
            <person name="Obille A."/>
            <person name="Becker A."/>
            <person name="Abrahante J.E."/>
            <person name="Garbe J."/>
            <person name="Badalamenti J.P."/>
            <person name="Herman A."/>
            <person name="Mangelson H."/>
            <person name="Liachko I."/>
            <person name="Sullivan S."/>
            <person name="Sone E.D."/>
            <person name="Koren S."/>
            <person name="Silverstein K.A.T."/>
            <person name="Beckman K.B."/>
            <person name="Gohl D.M."/>
        </authorList>
    </citation>
    <scope>NUCLEOTIDE SEQUENCE</scope>
    <source>
        <strain evidence="22">Duluth1</strain>
        <tissue evidence="22">Whole animal</tissue>
    </source>
</reference>
<feature type="region of interest" description="Disordered" evidence="20">
    <location>
        <begin position="298"/>
        <end position="326"/>
    </location>
</feature>
<feature type="compositionally biased region" description="Polar residues" evidence="20">
    <location>
        <begin position="301"/>
        <end position="310"/>
    </location>
</feature>
<evidence type="ECO:0000256" key="6">
    <source>
        <dbReference type="ARBA" id="ARBA00012759"/>
    </source>
</evidence>
<evidence type="ECO:0000256" key="18">
    <source>
        <dbReference type="ARBA" id="ARBA00045669"/>
    </source>
</evidence>
<reference evidence="22" key="2">
    <citation type="submission" date="2020-11" db="EMBL/GenBank/DDBJ databases">
        <authorList>
            <person name="McCartney M.A."/>
            <person name="Auch B."/>
            <person name="Kono T."/>
            <person name="Mallez S."/>
            <person name="Becker A."/>
            <person name="Gohl D.M."/>
            <person name="Silverstein K.A.T."/>
            <person name="Koren S."/>
            <person name="Bechman K.B."/>
            <person name="Herman A."/>
            <person name="Abrahante J.E."/>
            <person name="Garbe J."/>
        </authorList>
    </citation>
    <scope>NUCLEOTIDE SEQUENCE</scope>
    <source>
        <strain evidence="22">Duluth1</strain>
        <tissue evidence="22">Whole animal</tissue>
    </source>
</reference>
<evidence type="ECO:0000256" key="13">
    <source>
        <dbReference type="ARBA" id="ARBA00022833"/>
    </source>
</evidence>
<evidence type="ECO:0000259" key="21">
    <source>
        <dbReference type="PROSITE" id="PS50157"/>
    </source>
</evidence>
<dbReference type="GO" id="GO:0071567">
    <property type="term" value="F:deUFMylase activity"/>
    <property type="evidence" value="ECO:0007669"/>
    <property type="project" value="UniProtKB-ARBA"/>
</dbReference>
<evidence type="ECO:0000256" key="8">
    <source>
        <dbReference type="ARBA" id="ARBA00022490"/>
    </source>
</evidence>
<feature type="domain" description="C2H2-type" evidence="21">
    <location>
        <begin position="385"/>
        <end position="412"/>
    </location>
</feature>
<sequence>MAAVHQSHKLLGEKFTCLVCGQEGLDEASMRTHVQLEHVENNNCCPFCDLAGITSDEMTMHINAVHFDDVSQWSNNKKLEADVTDKKEDPEKFGKEHGGAIPKNTERTLKHSHSLERSPHRSPSRKSGIPTSQSESNLHRRGQLKLNFNSVNEPGRSISASASTETLRALTSSTSVRTSMSAHLMQASSSIEGIVEGDSTPEEMDQSSASCMRPRIHGRIQSQNSIPEESHDNNNVPLQPNLNQALQPDINDNIEPDINSNMPASFLCPLCQFITSSESVIQAHVNMAHVDVLSPARPRTTGINHMQSNRSSKETIADNSASTSQSGASNILEDEYLCPICSQTFYNTATLSLHVNQDHAQIFSPGRPLPDGAEASEPVAGPSSFHCPVCAMEFYDRGKLEAHVNGHFSAEQTPVQERTDKLIAQALQEKEEDIAKHAEKEEFHKLQAMYGMVEGTPYKKKFEKNLEKAVAKGDMTVVEFQERKNGFKFAEARGVDDGASCTKGIIQRLQEYYRGPTHGVARAYLCTIVDHYAGSYGDTGWGCGYRNFQMLLSALMTEPTYCKVLFNDKPVMPSIPKIQRLIEGAWEKGFDKQGCDQLGGRVFNTEKWIGATEIVATLASLNIKCRLLDFHKPTGPNGTHPQMFEWVKNYFQKASAFKPPLYLQHQGHSRTIIGIEELKDKHLRLLLFDPSVRKKQMTVFHSIVNANIMKTLRKPLEYMKSKQYQIVAVTGILSEQDYQEAKILRSEKIS</sequence>
<evidence type="ECO:0000256" key="16">
    <source>
        <dbReference type="ARBA" id="ARBA00029662"/>
    </source>
</evidence>
<dbReference type="EMBL" id="JAIWYP010000011">
    <property type="protein sequence ID" value="KAH3738294.1"/>
    <property type="molecule type" value="Genomic_DNA"/>
</dbReference>